<keyword evidence="3" id="KW-1185">Reference proteome</keyword>
<dbReference type="PROSITE" id="PS50006">
    <property type="entry name" value="FHA_DOMAIN"/>
    <property type="match status" value="1"/>
</dbReference>
<dbReference type="Pfam" id="PF00498">
    <property type="entry name" value="FHA"/>
    <property type="match status" value="1"/>
</dbReference>
<name>A0ABR6X690_9BURK</name>
<accession>A0ABR6X690</accession>
<dbReference type="EMBL" id="JACOFW010000015">
    <property type="protein sequence ID" value="MBC3808350.1"/>
    <property type="molecule type" value="Genomic_DNA"/>
</dbReference>
<dbReference type="Gene3D" id="2.60.200.20">
    <property type="match status" value="1"/>
</dbReference>
<dbReference type="SUPFAM" id="SSF49879">
    <property type="entry name" value="SMAD/FHA domain"/>
    <property type="match status" value="1"/>
</dbReference>
<evidence type="ECO:0000313" key="2">
    <source>
        <dbReference type="EMBL" id="MBC3808350.1"/>
    </source>
</evidence>
<dbReference type="CDD" id="cd00060">
    <property type="entry name" value="FHA"/>
    <property type="match status" value="1"/>
</dbReference>
<organism evidence="2 3">
    <name type="scientific">Undibacterium seohonense</name>
    <dbReference type="NCBI Taxonomy" id="1344950"/>
    <lineage>
        <taxon>Bacteria</taxon>
        <taxon>Pseudomonadati</taxon>
        <taxon>Pseudomonadota</taxon>
        <taxon>Betaproteobacteria</taxon>
        <taxon>Burkholderiales</taxon>
        <taxon>Oxalobacteraceae</taxon>
        <taxon>Undibacterium</taxon>
    </lineage>
</organism>
<dbReference type="Proteomes" id="UP000648257">
    <property type="component" value="Unassembled WGS sequence"/>
</dbReference>
<reference evidence="2 3" key="1">
    <citation type="submission" date="2020-08" db="EMBL/GenBank/DDBJ databases">
        <title>Novel species isolated from subtropical streams in China.</title>
        <authorList>
            <person name="Lu H."/>
        </authorList>
    </citation>
    <scope>NUCLEOTIDE SEQUENCE [LARGE SCALE GENOMIC DNA]</scope>
    <source>
        <strain evidence="2 3">KACC 16656</strain>
    </source>
</reference>
<proteinExistence type="predicted"/>
<dbReference type="SMART" id="SM00240">
    <property type="entry name" value="FHA"/>
    <property type="match status" value="1"/>
</dbReference>
<evidence type="ECO:0000313" key="3">
    <source>
        <dbReference type="Proteomes" id="UP000648257"/>
    </source>
</evidence>
<comment type="caution">
    <text evidence="2">The sequence shown here is derived from an EMBL/GenBank/DDBJ whole genome shotgun (WGS) entry which is preliminary data.</text>
</comment>
<feature type="domain" description="FHA" evidence="1">
    <location>
        <begin position="20"/>
        <end position="69"/>
    </location>
</feature>
<dbReference type="InterPro" id="IPR000253">
    <property type="entry name" value="FHA_dom"/>
</dbReference>
<evidence type="ECO:0000259" key="1">
    <source>
        <dbReference type="PROSITE" id="PS50006"/>
    </source>
</evidence>
<sequence length="325" mass="37369">MIMLLKDETSQQWIYIRALHVFGRSRLKADTTLSNLDASQIHASIRWNGQIWELLDHSRNGTFVNGQRLLTDQRFVLVCGQELQFGPHATSKWKVACIAAPQAMLIPIDCAAPVINLSEPQFLPDNQAPQVSIYRSARGHYLWQDLHDSVILRDGDLLTLAPHRWRFFDVQKEEVTLNIRQYQSSYQVYDQAKVSFSFTVSQNEEHVILDIKTPKRQASLGERTHHYGLLTMARQRMQDALRGLDISTQGWLGIEKLSRMLGVEPAHLNMQLFRARGQIAREFPDQSELLDVIERRRGEVRFAAIPFEITRGSCLESRFDPASFV</sequence>
<protein>
    <submittedName>
        <fullName evidence="2">FHA domain-containing protein</fullName>
    </submittedName>
</protein>
<dbReference type="InterPro" id="IPR008984">
    <property type="entry name" value="SMAD_FHA_dom_sf"/>
</dbReference>
<gene>
    <name evidence="2" type="ORF">H8K52_13430</name>
</gene>